<sequence>MEKDKDLVKGRILNFGESITKESKAKKGRASSSCQANPTDVTLMKSLIETTFKIMTSAIQSILALVYEDMAKEAVRKDDEFKLIMEKFGRKGPAKKGLDKKKWSEMNFKLIENTRAVYNLG</sequence>
<name>A0ABD2ZBU9_9GENT</name>
<gene>
    <name evidence="1" type="ORF">ACH5RR_023450</name>
</gene>
<dbReference type="Proteomes" id="UP001630127">
    <property type="component" value="Unassembled WGS sequence"/>
</dbReference>
<proteinExistence type="predicted"/>
<evidence type="ECO:0000313" key="2">
    <source>
        <dbReference type="Proteomes" id="UP001630127"/>
    </source>
</evidence>
<accession>A0ABD2ZBU9</accession>
<comment type="caution">
    <text evidence="1">The sequence shown here is derived from an EMBL/GenBank/DDBJ whole genome shotgun (WGS) entry which is preliminary data.</text>
</comment>
<dbReference type="AlphaFoldDB" id="A0ABD2ZBU9"/>
<keyword evidence="2" id="KW-1185">Reference proteome</keyword>
<reference evidence="1 2" key="1">
    <citation type="submission" date="2024-11" db="EMBL/GenBank/DDBJ databases">
        <title>A near-complete genome assembly of Cinchona calisaya.</title>
        <authorList>
            <person name="Lian D.C."/>
            <person name="Zhao X.W."/>
            <person name="Wei L."/>
        </authorList>
    </citation>
    <scope>NUCLEOTIDE SEQUENCE [LARGE SCALE GENOMIC DNA]</scope>
    <source>
        <tissue evidence="1">Nenye</tissue>
    </source>
</reference>
<evidence type="ECO:0000313" key="1">
    <source>
        <dbReference type="EMBL" id="KAL3516548.1"/>
    </source>
</evidence>
<dbReference type="EMBL" id="JBJUIK010000010">
    <property type="protein sequence ID" value="KAL3516548.1"/>
    <property type="molecule type" value="Genomic_DNA"/>
</dbReference>
<protein>
    <submittedName>
        <fullName evidence="1">Uncharacterized protein</fullName>
    </submittedName>
</protein>
<organism evidence="1 2">
    <name type="scientific">Cinchona calisaya</name>
    <dbReference type="NCBI Taxonomy" id="153742"/>
    <lineage>
        <taxon>Eukaryota</taxon>
        <taxon>Viridiplantae</taxon>
        <taxon>Streptophyta</taxon>
        <taxon>Embryophyta</taxon>
        <taxon>Tracheophyta</taxon>
        <taxon>Spermatophyta</taxon>
        <taxon>Magnoliopsida</taxon>
        <taxon>eudicotyledons</taxon>
        <taxon>Gunneridae</taxon>
        <taxon>Pentapetalae</taxon>
        <taxon>asterids</taxon>
        <taxon>lamiids</taxon>
        <taxon>Gentianales</taxon>
        <taxon>Rubiaceae</taxon>
        <taxon>Cinchonoideae</taxon>
        <taxon>Cinchoneae</taxon>
        <taxon>Cinchona</taxon>
    </lineage>
</organism>